<dbReference type="Gene3D" id="3.40.50.2000">
    <property type="entry name" value="Glycogen Phosphorylase B"/>
    <property type="match status" value="2"/>
</dbReference>
<evidence type="ECO:0000256" key="3">
    <source>
        <dbReference type="SAM" id="MobiDB-lite"/>
    </source>
</evidence>
<feature type="region of interest" description="Disordered" evidence="3">
    <location>
        <begin position="154"/>
        <end position="174"/>
    </location>
</feature>
<gene>
    <name evidence="5" type="primary">LOC105141163</name>
</gene>
<proteinExistence type="inferred from homology"/>
<reference evidence="5" key="1">
    <citation type="submission" date="2025-08" db="UniProtKB">
        <authorList>
            <consortium name="RefSeq"/>
        </authorList>
    </citation>
    <scope>IDENTIFICATION</scope>
</reference>
<sequence length="194" mass="22011">MRAILAEPFQANYSSWGTLLNSLRGLFGAFESLHQREAEAWLLGPLLLLGHIKQGLMNSGPHNDQKQSSPHIKWLDHEMEEVGPGNAIHVAFGSQSYMTDVQMEEIALGLEKAGQPLIWVVRSSTWIPPVGWEERIGERAFGRELMQRKKARERTQEFIGRKSRQAVEKGGSSDEELDQLIQRLVLRLENSRTL</sequence>
<keyword evidence="4" id="KW-1185">Reference proteome</keyword>
<dbReference type="SUPFAM" id="SSF53756">
    <property type="entry name" value="UDP-Glycosyltransferase/glycogen phosphorylase"/>
    <property type="match status" value="1"/>
</dbReference>
<dbReference type="AlphaFoldDB" id="A0AAJ6Y938"/>
<dbReference type="PANTHER" id="PTHR48047:SF218">
    <property type="entry name" value="GLYCOSYLTRANSFERASE"/>
    <property type="match status" value="1"/>
</dbReference>
<keyword evidence="2" id="KW-0808">Transferase</keyword>
<organism evidence="4 5">
    <name type="scientific">Populus euphratica</name>
    <name type="common">Euphrates poplar</name>
    <dbReference type="NCBI Taxonomy" id="75702"/>
    <lineage>
        <taxon>Eukaryota</taxon>
        <taxon>Viridiplantae</taxon>
        <taxon>Streptophyta</taxon>
        <taxon>Embryophyta</taxon>
        <taxon>Tracheophyta</taxon>
        <taxon>Spermatophyta</taxon>
        <taxon>Magnoliopsida</taxon>
        <taxon>eudicotyledons</taxon>
        <taxon>Gunneridae</taxon>
        <taxon>Pentapetalae</taxon>
        <taxon>rosids</taxon>
        <taxon>fabids</taxon>
        <taxon>Malpighiales</taxon>
        <taxon>Salicaceae</taxon>
        <taxon>Saliceae</taxon>
        <taxon>Populus</taxon>
    </lineage>
</organism>
<comment type="similarity">
    <text evidence="1">Belongs to the UDP-glycosyltransferase family.</text>
</comment>
<evidence type="ECO:0000313" key="4">
    <source>
        <dbReference type="Proteomes" id="UP000694918"/>
    </source>
</evidence>
<evidence type="ECO:0000256" key="2">
    <source>
        <dbReference type="ARBA" id="ARBA00022676"/>
    </source>
</evidence>
<protein>
    <submittedName>
        <fullName evidence="5">UDP-glycosyltransferase 73B5-like</fullName>
    </submittedName>
</protein>
<dbReference type="Proteomes" id="UP000694918">
    <property type="component" value="Unplaced"/>
</dbReference>
<keyword evidence="2" id="KW-0328">Glycosyltransferase</keyword>
<dbReference type="KEGG" id="peu:105141163"/>
<name>A0AAJ6Y938_POPEU</name>
<dbReference type="PANTHER" id="PTHR48047">
    <property type="entry name" value="GLYCOSYLTRANSFERASE"/>
    <property type="match status" value="1"/>
</dbReference>
<dbReference type="RefSeq" id="XP_011046599.1">
    <property type="nucleotide sequence ID" value="XM_011048297.1"/>
</dbReference>
<accession>A0AAJ6Y938</accession>
<evidence type="ECO:0000256" key="1">
    <source>
        <dbReference type="ARBA" id="ARBA00009995"/>
    </source>
</evidence>
<dbReference type="GO" id="GO:0035251">
    <property type="term" value="F:UDP-glucosyltransferase activity"/>
    <property type="evidence" value="ECO:0007669"/>
    <property type="project" value="TreeGrafter"/>
</dbReference>
<evidence type="ECO:0000313" key="5">
    <source>
        <dbReference type="RefSeq" id="XP_011046599.1"/>
    </source>
</evidence>
<dbReference type="GeneID" id="105141163"/>